<dbReference type="EMBL" id="JAKLTR010000002">
    <property type="protein sequence ID" value="MCG2613306.1"/>
    <property type="molecule type" value="Genomic_DNA"/>
</dbReference>
<dbReference type="Pfam" id="PF12771">
    <property type="entry name" value="SusD-like_2"/>
    <property type="match status" value="1"/>
</dbReference>
<organism evidence="1 2">
    <name type="scientific">Terrimonas ginsenosidimutans</name>
    <dbReference type="NCBI Taxonomy" id="2908004"/>
    <lineage>
        <taxon>Bacteria</taxon>
        <taxon>Pseudomonadati</taxon>
        <taxon>Bacteroidota</taxon>
        <taxon>Chitinophagia</taxon>
        <taxon>Chitinophagales</taxon>
        <taxon>Chitinophagaceae</taxon>
        <taxon>Terrimonas</taxon>
    </lineage>
</organism>
<dbReference type="InterPro" id="IPR041662">
    <property type="entry name" value="SusD-like_2"/>
</dbReference>
<dbReference type="Gene3D" id="1.25.40.390">
    <property type="match status" value="1"/>
</dbReference>
<evidence type="ECO:0000313" key="1">
    <source>
        <dbReference type="EMBL" id="MCG2613306.1"/>
    </source>
</evidence>
<protein>
    <submittedName>
        <fullName evidence="1">SusD/RagB family nutrient-binding outer membrane lipoprotein</fullName>
    </submittedName>
</protein>
<dbReference type="Proteomes" id="UP001165367">
    <property type="component" value="Unassembled WGS sequence"/>
</dbReference>
<dbReference type="InterPro" id="IPR011990">
    <property type="entry name" value="TPR-like_helical_dom_sf"/>
</dbReference>
<comment type="caution">
    <text evidence="1">The sequence shown here is derived from an EMBL/GenBank/DDBJ whole genome shotgun (WGS) entry which is preliminary data.</text>
</comment>
<gene>
    <name evidence="1" type="ORF">LZZ85_03405</name>
</gene>
<dbReference type="RefSeq" id="WP_237868535.1">
    <property type="nucleotide sequence ID" value="NZ_JAKLTR010000002.1"/>
</dbReference>
<dbReference type="PROSITE" id="PS51257">
    <property type="entry name" value="PROKAR_LIPOPROTEIN"/>
    <property type="match status" value="1"/>
</dbReference>
<name>A0ABS9KLV7_9BACT</name>
<sequence>MKSIKNKIYAAVFATVIIGSGCKKGFEELNTPPDKASNATTPELFNAIVSSLPLTAGEQSVLNSWIYPITQQGIVVSGAYPYDNAKNAVWENYYLTMGNFRVMEDRINKDASKDTYNNIMAMAKTIMAYQTLKTTNYYGSMPYVNAGFAPLSDVTRYKATYDKQEDIYKAVLTDLKWAVDNLSTNANQVSLGAYETLLKNNIPLWVKFANSLRLQAAVTMHDKNPAFAAPHITEALSKPLLVDGEDIGLWPTQIPNLKFDWRQWSFSANCYLRMGTTMWNLMSANNNTDGSGIFDPRAKIYFETNVADQWAAYPQNPTSGTPSEGGAPYNLEKRTAAWADKGTGNNSSNFNFYFEKDMTNIPELMLTASQVYLLKAEVYNRGIGVAANAATAKQEYEAGIKASVNMWTKVAFSTPDWVVNKPAAATVSAGVLNTLITSPAVAYSATPATALNQIYAQYWVSTFKQPWDAWTLMRRTGGKTPMSTTNTQYYAANFGTYNRFVYPDNEFSYNFENWRAETGSNDLPSKKIWLQP</sequence>
<accession>A0ABS9KLV7</accession>
<proteinExistence type="predicted"/>
<evidence type="ECO:0000313" key="2">
    <source>
        <dbReference type="Proteomes" id="UP001165367"/>
    </source>
</evidence>
<dbReference type="SUPFAM" id="SSF48452">
    <property type="entry name" value="TPR-like"/>
    <property type="match status" value="1"/>
</dbReference>
<keyword evidence="2" id="KW-1185">Reference proteome</keyword>
<reference evidence="1" key="1">
    <citation type="submission" date="2022-01" db="EMBL/GenBank/DDBJ databases">
        <authorList>
            <person name="Jo J.-H."/>
            <person name="Im W.-T."/>
        </authorList>
    </citation>
    <scope>NUCLEOTIDE SEQUENCE</scope>
    <source>
        <strain evidence="1">NA20</strain>
    </source>
</reference>
<keyword evidence="1" id="KW-0449">Lipoprotein</keyword>